<reference evidence="1 2" key="1">
    <citation type="journal article" date="2011" name="J. Bacteriol.">
        <title>Complete genome sequence of the obligate piezophilic hyperthermophilic archaeon Pyrococcus yayanosii CH1.</title>
        <authorList>
            <person name="Jun X."/>
            <person name="Lupeng L."/>
            <person name="Minjuan X."/>
            <person name="Oger P."/>
            <person name="Fengping W."/>
            <person name="Jebbar M."/>
            <person name="Xiang X."/>
        </authorList>
    </citation>
    <scope>NUCLEOTIDE SEQUENCE [LARGE SCALE GENOMIC DNA]</scope>
    <source>
        <strain evidence="2">CH1 / JCM 16557</strain>
    </source>
</reference>
<gene>
    <name evidence="1" type="ordered locus">PYCH_06000</name>
</gene>
<dbReference type="eggNOG" id="arCOG07136">
    <property type="taxonomic scope" value="Archaea"/>
</dbReference>
<dbReference type="HOGENOM" id="CLU_2597929_0_0_2"/>
<proteinExistence type="predicted"/>
<organism evidence="1 2">
    <name type="scientific">Pyrococcus yayanosii (strain CH1 / JCM 16557)</name>
    <dbReference type="NCBI Taxonomy" id="529709"/>
    <lineage>
        <taxon>Archaea</taxon>
        <taxon>Methanobacteriati</taxon>
        <taxon>Methanobacteriota</taxon>
        <taxon>Thermococci</taxon>
        <taxon>Thermococcales</taxon>
        <taxon>Thermococcaceae</taxon>
        <taxon>Pyrococcus</taxon>
    </lineage>
</organism>
<accession>F8AI61</accession>
<evidence type="ECO:0000313" key="2">
    <source>
        <dbReference type="Proteomes" id="UP000008386"/>
    </source>
</evidence>
<name>F8AI61_PYRYC</name>
<evidence type="ECO:0000313" key="1">
    <source>
        <dbReference type="EMBL" id="AEH24288.1"/>
    </source>
</evidence>
<dbReference type="Proteomes" id="UP000008386">
    <property type="component" value="Chromosome"/>
</dbReference>
<dbReference type="KEGG" id="pya:PYCH_06000"/>
<dbReference type="EMBL" id="CP002779">
    <property type="protein sequence ID" value="AEH24288.1"/>
    <property type="molecule type" value="Genomic_DNA"/>
</dbReference>
<dbReference type="STRING" id="529709.PYCH_06000"/>
<sequence>MKIVEIDVRLPCNKRGALLKMLSSKLRGKIKEAHLYPPDSRGFSEVLIEVETDEDPSSIMSELRRILHGVPFKIKVMQA</sequence>
<keyword evidence="2" id="KW-1185">Reference proteome</keyword>
<protein>
    <submittedName>
        <fullName evidence="1">Uncharacterized protein</fullName>
    </submittedName>
</protein>
<dbReference type="AlphaFoldDB" id="F8AI61"/>